<evidence type="ECO:0000313" key="4">
    <source>
        <dbReference type="EMBL" id="CAI0549823.1"/>
    </source>
</evidence>
<evidence type="ECO:0000313" key="5">
    <source>
        <dbReference type="Proteomes" id="UP001154282"/>
    </source>
</evidence>
<accession>A0AAV0R094</accession>
<dbReference type="GO" id="GO:0009395">
    <property type="term" value="P:phospholipid catabolic process"/>
    <property type="evidence" value="ECO:0007669"/>
    <property type="project" value="TreeGrafter"/>
</dbReference>
<gene>
    <name evidence="4" type="ORF">LITE_LOCUS45312</name>
</gene>
<organism evidence="4 5">
    <name type="scientific">Linum tenue</name>
    <dbReference type="NCBI Taxonomy" id="586396"/>
    <lineage>
        <taxon>Eukaryota</taxon>
        <taxon>Viridiplantae</taxon>
        <taxon>Streptophyta</taxon>
        <taxon>Embryophyta</taxon>
        <taxon>Tracheophyta</taxon>
        <taxon>Spermatophyta</taxon>
        <taxon>Magnoliopsida</taxon>
        <taxon>eudicotyledons</taxon>
        <taxon>Gunneridae</taxon>
        <taxon>Pentapetalae</taxon>
        <taxon>rosids</taxon>
        <taxon>fabids</taxon>
        <taxon>Malpighiales</taxon>
        <taxon>Linaceae</taxon>
        <taxon>Linum</taxon>
    </lineage>
</organism>
<keyword evidence="1" id="KW-0677">Repeat</keyword>
<keyword evidence="2" id="KW-0443">Lipid metabolism</keyword>
<reference evidence="4" key="1">
    <citation type="submission" date="2022-08" db="EMBL/GenBank/DDBJ databases">
        <authorList>
            <person name="Gutierrez-Valencia J."/>
        </authorList>
    </citation>
    <scope>NUCLEOTIDE SEQUENCE</scope>
</reference>
<dbReference type="AlphaFoldDB" id="A0AAV0R094"/>
<evidence type="ECO:0000256" key="2">
    <source>
        <dbReference type="ARBA" id="ARBA00023098"/>
    </source>
</evidence>
<dbReference type="GO" id="GO:0004630">
    <property type="term" value="F:phospholipase D activity"/>
    <property type="evidence" value="ECO:0007669"/>
    <property type="project" value="TreeGrafter"/>
</dbReference>
<dbReference type="SUPFAM" id="SSF56024">
    <property type="entry name" value="Phospholipase D/nuclease"/>
    <property type="match status" value="1"/>
</dbReference>
<keyword evidence="3" id="KW-0812">Transmembrane</keyword>
<sequence>MLGELLKKKANEGVRVLMLVWDDRTSVGLLKKDGLMATHDEETAHSSERRRIVSFVGGIDLCDGRYDSPFHSLFRTLDTAHHDDFHQPNFEGAAITKGGPREPWHDIHSRLEGPIGACFGFPETPEDAARAGLISGKDNIIDRSIQDAYINAIRRAADDVKVEDLNCLHLIPKELSLKIVSKIEAGERFTVYVVVPIMKKSGEYEPSEKPEPDTDYIRAQEARRFMIYVHSKMMIGKSYEFDALTLANFYKFLAFDMCFAWVVMTYLSSVFLKPKSVTFPCANGFYILPLCFLQLMMST</sequence>
<keyword evidence="3" id="KW-0472">Membrane</keyword>
<dbReference type="InterPro" id="IPR015679">
    <property type="entry name" value="PLipase_D_fam"/>
</dbReference>
<evidence type="ECO:0000256" key="3">
    <source>
        <dbReference type="SAM" id="Phobius"/>
    </source>
</evidence>
<feature type="transmembrane region" description="Helical" evidence="3">
    <location>
        <begin position="277"/>
        <end position="297"/>
    </location>
</feature>
<name>A0AAV0R094_9ROSI</name>
<dbReference type="Proteomes" id="UP001154282">
    <property type="component" value="Unassembled WGS sequence"/>
</dbReference>
<protein>
    <recommendedName>
        <fullName evidence="6">Phospholipase D</fullName>
    </recommendedName>
</protein>
<keyword evidence="5" id="KW-1185">Reference proteome</keyword>
<evidence type="ECO:0000256" key="1">
    <source>
        <dbReference type="ARBA" id="ARBA00022737"/>
    </source>
</evidence>
<comment type="caution">
    <text evidence="4">The sequence shown here is derived from an EMBL/GenBank/DDBJ whole genome shotgun (WGS) entry which is preliminary data.</text>
</comment>
<keyword evidence="3" id="KW-1133">Transmembrane helix</keyword>
<evidence type="ECO:0008006" key="6">
    <source>
        <dbReference type="Google" id="ProtNLM"/>
    </source>
</evidence>
<dbReference type="EMBL" id="CAMGYJ010000010">
    <property type="protein sequence ID" value="CAI0549823.1"/>
    <property type="molecule type" value="Genomic_DNA"/>
</dbReference>
<dbReference type="PANTHER" id="PTHR18896">
    <property type="entry name" value="PHOSPHOLIPASE D"/>
    <property type="match status" value="1"/>
</dbReference>
<feature type="transmembrane region" description="Helical" evidence="3">
    <location>
        <begin position="252"/>
        <end position="271"/>
    </location>
</feature>
<dbReference type="PANTHER" id="PTHR18896:SF115">
    <property type="entry name" value="PHOSPHOLIPASE D ALPHA 1"/>
    <property type="match status" value="1"/>
</dbReference>
<dbReference type="GO" id="GO:0005886">
    <property type="term" value="C:plasma membrane"/>
    <property type="evidence" value="ECO:0007669"/>
    <property type="project" value="TreeGrafter"/>
</dbReference>
<proteinExistence type="predicted"/>